<evidence type="ECO:0000313" key="3">
    <source>
        <dbReference type="Proteomes" id="UP000468650"/>
    </source>
</evidence>
<organism evidence="2 3">
    <name type="scientific">Phaeocystidibacter luteus</name>
    <dbReference type="NCBI Taxonomy" id="911197"/>
    <lineage>
        <taxon>Bacteria</taxon>
        <taxon>Pseudomonadati</taxon>
        <taxon>Bacteroidota</taxon>
        <taxon>Flavobacteriia</taxon>
        <taxon>Flavobacteriales</taxon>
        <taxon>Phaeocystidibacteraceae</taxon>
        <taxon>Phaeocystidibacter</taxon>
    </lineage>
</organism>
<evidence type="ECO:0000256" key="1">
    <source>
        <dbReference type="SAM" id="SignalP"/>
    </source>
</evidence>
<dbReference type="Proteomes" id="UP000468650">
    <property type="component" value="Unassembled WGS sequence"/>
</dbReference>
<proteinExistence type="predicted"/>
<name>A0A6N6REB3_9FLAO</name>
<dbReference type="AlphaFoldDB" id="A0A6N6REB3"/>
<feature type="chain" id="PRO_5026796155" evidence="1">
    <location>
        <begin position="20"/>
        <end position="526"/>
    </location>
</feature>
<gene>
    <name evidence="2" type="ORF">F8C67_10990</name>
</gene>
<sequence>MLRNLALASGICLSGLAFSQGNPLHSVSASLDWGPLIEIDDISDYEIIETDGDTLFIKALKSEGYLSRMSLQLIKMNKNTFDIFWTQTVVDEKFADEYPELNDFYYVDGRFMILSSCYLDDQEQFVRLRQFVNNDGSTTPYEVIGSIKAEDEDDGYFYLYFDENREEFFYNTYQTEYDKEEDLRQHHVTILDFDLKVLFEYDHTFDYTYENCGLEEKGMDAEGNYYFLYSYPNPRYENNNDLPMYLYSIMRFDRGTSLLEEVKIPSNDYNLKTRDLILDNKNDQIVFTGLYENEKFDGPHGTFFFKVVQSTWALEYSEFTPFELSLQREYLDDDDIEDGDGLDDNLVLRRVIRRGDGGLLCLYQINYYTKRRVRTENGSYYEYTYVDNDLIAINHNSNGTVAWSKRIPKEFVDDTRAFQGFSITTLNDKLFIFYLDDEDSQEYWSGEDDEISDVDMNSDTYVAMVTLDISGNITYVQIEQGEDDDDLWFAPRASIGTGKSNGELIMLRRDDDDFEEIRIGRFQAAD</sequence>
<dbReference type="OrthoDB" id="1144406at2"/>
<accession>A0A6N6REB3</accession>
<keyword evidence="3" id="KW-1185">Reference proteome</keyword>
<feature type="signal peptide" evidence="1">
    <location>
        <begin position="1"/>
        <end position="19"/>
    </location>
</feature>
<comment type="caution">
    <text evidence="2">The sequence shown here is derived from an EMBL/GenBank/DDBJ whole genome shotgun (WGS) entry which is preliminary data.</text>
</comment>
<dbReference type="RefSeq" id="WP_151667901.1">
    <property type="nucleotide sequence ID" value="NZ_WBVO01000009.1"/>
</dbReference>
<keyword evidence="1" id="KW-0732">Signal</keyword>
<reference evidence="2 3" key="1">
    <citation type="submission" date="2019-09" db="EMBL/GenBank/DDBJ databases">
        <title>Genomes of family Cryomorphaceae.</title>
        <authorList>
            <person name="Bowman J.P."/>
        </authorList>
    </citation>
    <scope>NUCLEOTIDE SEQUENCE [LARGE SCALE GENOMIC DNA]</scope>
    <source>
        <strain evidence="2 3">LMG 25704</strain>
    </source>
</reference>
<protein>
    <submittedName>
        <fullName evidence="2">Uncharacterized protein</fullName>
    </submittedName>
</protein>
<evidence type="ECO:0000313" key="2">
    <source>
        <dbReference type="EMBL" id="KAB2808087.1"/>
    </source>
</evidence>
<dbReference type="EMBL" id="WBVO01000009">
    <property type="protein sequence ID" value="KAB2808087.1"/>
    <property type="molecule type" value="Genomic_DNA"/>
</dbReference>